<feature type="chain" id="PRO_5007871834" evidence="2">
    <location>
        <begin position="19"/>
        <end position="242"/>
    </location>
</feature>
<dbReference type="EMBL" id="KV417623">
    <property type="protein sequence ID" value="KZP14059.1"/>
    <property type="molecule type" value="Genomic_DNA"/>
</dbReference>
<keyword evidence="2" id="KW-0732">Signal</keyword>
<accession>A0A166CW62</accession>
<sequence>MRHALLLICLVLVQGCIAPAASDVATNHTSRIHDATSSPTSFSSTSDVCNNLNNCRSLVSIITSCLATIFACVWATVHPNVPGPKQTWTSRQFESFKIIVVTLLVPEWVLAWGMRQAFQAQYYAPWTITHGFFTNMGGFHYYHDGKPTSPLAYEEVLALVKSRSLFPPTLDELGDKSKGDALSKSIAVFQTLWFVVQCIARRIENRAITNLEIMTLAYTVITVAMYAAWWDKPLSVRCPIRV</sequence>
<evidence type="ECO:0000313" key="4">
    <source>
        <dbReference type="Proteomes" id="UP000076532"/>
    </source>
</evidence>
<dbReference type="OrthoDB" id="9451547at2759"/>
<name>A0A166CW62_9AGAM</name>
<reference evidence="3 4" key="1">
    <citation type="journal article" date="2016" name="Mol. Biol. Evol.">
        <title>Comparative Genomics of Early-Diverging Mushroom-Forming Fungi Provides Insights into the Origins of Lignocellulose Decay Capabilities.</title>
        <authorList>
            <person name="Nagy L.G."/>
            <person name="Riley R."/>
            <person name="Tritt A."/>
            <person name="Adam C."/>
            <person name="Daum C."/>
            <person name="Floudas D."/>
            <person name="Sun H."/>
            <person name="Yadav J.S."/>
            <person name="Pangilinan J."/>
            <person name="Larsson K.H."/>
            <person name="Matsuura K."/>
            <person name="Barry K."/>
            <person name="Labutti K."/>
            <person name="Kuo R."/>
            <person name="Ohm R.A."/>
            <person name="Bhattacharya S.S."/>
            <person name="Shirouzu T."/>
            <person name="Yoshinaga Y."/>
            <person name="Martin F.M."/>
            <person name="Grigoriev I.V."/>
            <person name="Hibbett D.S."/>
        </authorList>
    </citation>
    <scope>NUCLEOTIDE SEQUENCE [LARGE SCALE GENOMIC DNA]</scope>
    <source>
        <strain evidence="3 4">CBS 109695</strain>
    </source>
</reference>
<keyword evidence="4" id="KW-1185">Reference proteome</keyword>
<protein>
    <submittedName>
        <fullName evidence="3">Uncharacterized protein</fullName>
    </submittedName>
</protein>
<feature type="transmembrane region" description="Helical" evidence="1">
    <location>
        <begin position="98"/>
        <end position="118"/>
    </location>
</feature>
<evidence type="ECO:0000256" key="2">
    <source>
        <dbReference type="SAM" id="SignalP"/>
    </source>
</evidence>
<dbReference type="PANTHER" id="PTHR35043:SF7">
    <property type="entry name" value="TRANSCRIPTION FACTOR DOMAIN-CONTAINING PROTEIN"/>
    <property type="match status" value="1"/>
</dbReference>
<dbReference type="Proteomes" id="UP000076532">
    <property type="component" value="Unassembled WGS sequence"/>
</dbReference>
<dbReference type="AlphaFoldDB" id="A0A166CW62"/>
<feature type="signal peptide" evidence="2">
    <location>
        <begin position="1"/>
        <end position="18"/>
    </location>
</feature>
<proteinExistence type="predicted"/>
<feature type="transmembrane region" description="Helical" evidence="1">
    <location>
        <begin position="211"/>
        <end position="229"/>
    </location>
</feature>
<feature type="non-terminal residue" evidence="3">
    <location>
        <position position="242"/>
    </location>
</feature>
<evidence type="ECO:0000313" key="3">
    <source>
        <dbReference type="EMBL" id="KZP14059.1"/>
    </source>
</evidence>
<organism evidence="3 4">
    <name type="scientific">Athelia psychrophila</name>
    <dbReference type="NCBI Taxonomy" id="1759441"/>
    <lineage>
        <taxon>Eukaryota</taxon>
        <taxon>Fungi</taxon>
        <taxon>Dikarya</taxon>
        <taxon>Basidiomycota</taxon>
        <taxon>Agaricomycotina</taxon>
        <taxon>Agaricomycetes</taxon>
        <taxon>Agaricomycetidae</taxon>
        <taxon>Atheliales</taxon>
        <taxon>Atheliaceae</taxon>
        <taxon>Athelia</taxon>
    </lineage>
</organism>
<dbReference type="PROSITE" id="PS51257">
    <property type="entry name" value="PROKAR_LIPOPROTEIN"/>
    <property type="match status" value="1"/>
</dbReference>
<feature type="transmembrane region" description="Helical" evidence="1">
    <location>
        <begin position="58"/>
        <end position="77"/>
    </location>
</feature>
<keyword evidence="1" id="KW-0812">Transmembrane</keyword>
<keyword evidence="1" id="KW-1133">Transmembrane helix</keyword>
<keyword evidence="1" id="KW-0472">Membrane</keyword>
<evidence type="ECO:0000256" key="1">
    <source>
        <dbReference type="SAM" id="Phobius"/>
    </source>
</evidence>
<gene>
    <name evidence="3" type="ORF">FIBSPDRAFT_834380</name>
</gene>
<dbReference type="PANTHER" id="PTHR35043">
    <property type="entry name" value="TRANSCRIPTION FACTOR DOMAIN-CONTAINING PROTEIN"/>
    <property type="match status" value="1"/>
</dbReference>